<evidence type="ECO:0000256" key="4">
    <source>
        <dbReference type="ARBA" id="ARBA00023163"/>
    </source>
</evidence>
<evidence type="ECO:0000313" key="7">
    <source>
        <dbReference type="Proteomes" id="UP000095210"/>
    </source>
</evidence>
<gene>
    <name evidence="6" type="ORF">TL08_05575</name>
</gene>
<dbReference type="InterPro" id="IPR036388">
    <property type="entry name" value="WH-like_DNA-bd_sf"/>
</dbReference>
<accession>A0AAC9HM98</accession>
<dbReference type="GO" id="GO:0032993">
    <property type="term" value="C:protein-DNA complex"/>
    <property type="evidence" value="ECO:0007669"/>
    <property type="project" value="TreeGrafter"/>
</dbReference>
<dbReference type="InterPro" id="IPR036390">
    <property type="entry name" value="WH_DNA-bd_sf"/>
</dbReference>
<dbReference type="GO" id="GO:0003677">
    <property type="term" value="F:DNA binding"/>
    <property type="evidence" value="ECO:0007669"/>
    <property type="project" value="UniProtKB-KW"/>
</dbReference>
<dbReference type="PROSITE" id="PS50931">
    <property type="entry name" value="HTH_LYSR"/>
    <property type="match status" value="1"/>
</dbReference>
<keyword evidence="3" id="KW-0238">DNA-binding</keyword>
<dbReference type="PANTHER" id="PTHR30346">
    <property type="entry name" value="TRANSCRIPTIONAL DUAL REGULATOR HCAR-RELATED"/>
    <property type="match status" value="1"/>
</dbReference>
<proteinExistence type="inferred from homology"/>
<keyword evidence="4" id="KW-0804">Transcription</keyword>
<dbReference type="InterPro" id="IPR000847">
    <property type="entry name" value="LysR_HTH_N"/>
</dbReference>
<dbReference type="GO" id="GO:0003700">
    <property type="term" value="F:DNA-binding transcription factor activity"/>
    <property type="evidence" value="ECO:0007669"/>
    <property type="project" value="InterPro"/>
</dbReference>
<keyword evidence="2" id="KW-0805">Transcription regulation</keyword>
<evidence type="ECO:0000256" key="3">
    <source>
        <dbReference type="ARBA" id="ARBA00023125"/>
    </source>
</evidence>
<protein>
    <submittedName>
        <fullName evidence="6">Transcriptional regulator, LysR family</fullName>
    </submittedName>
</protein>
<feature type="domain" description="HTH lysR-type" evidence="5">
    <location>
        <begin position="4"/>
        <end position="61"/>
    </location>
</feature>
<dbReference type="InterPro" id="IPR005119">
    <property type="entry name" value="LysR_subst-bd"/>
</dbReference>
<dbReference type="SUPFAM" id="SSF53850">
    <property type="entry name" value="Periplasmic binding protein-like II"/>
    <property type="match status" value="1"/>
</dbReference>
<dbReference type="RefSeq" id="WP_069847085.1">
    <property type="nucleotide sequence ID" value="NZ_CP014859.1"/>
</dbReference>
<comment type="similarity">
    <text evidence="1">Belongs to the LysR transcriptional regulatory family.</text>
</comment>
<dbReference type="Pfam" id="PF03466">
    <property type="entry name" value="LysR_substrate"/>
    <property type="match status" value="1"/>
</dbReference>
<dbReference type="Gene3D" id="1.10.10.10">
    <property type="entry name" value="Winged helix-like DNA-binding domain superfamily/Winged helix DNA-binding domain"/>
    <property type="match status" value="1"/>
</dbReference>
<evidence type="ECO:0000256" key="1">
    <source>
        <dbReference type="ARBA" id="ARBA00009437"/>
    </source>
</evidence>
<name>A0AAC9HM98_9PSEU</name>
<evidence type="ECO:0000259" key="5">
    <source>
        <dbReference type="PROSITE" id="PS50931"/>
    </source>
</evidence>
<reference evidence="7" key="1">
    <citation type="submission" date="2016-03" db="EMBL/GenBank/DDBJ databases">
        <title>Complete genome sequence of the type strain Actinoalloteichus hymeniacidonis DSM 45092.</title>
        <authorList>
            <person name="Schaffert L."/>
            <person name="Albersmeier A."/>
            <person name="Winkler A."/>
            <person name="Kalinowski J."/>
            <person name="Zotchev S."/>
            <person name="Ruckert C."/>
        </authorList>
    </citation>
    <scope>NUCLEOTIDE SEQUENCE [LARGE SCALE GENOMIC DNA]</scope>
    <source>
        <strain evidence="7">HPA177(T) (DSM 45092(T))</strain>
    </source>
</reference>
<dbReference type="KEGG" id="ahm:TL08_05575"/>
<evidence type="ECO:0000313" key="6">
    <source>
        <dbReference type="EMBL" id="AOS61942.1"/>
    </source>
</evidence>
<evidence type="ECO:0000256" key="2">
    <source>
        <dbReference type="ARBA" id="ARBA00023015"/>
    </source>
</evidence>
<keyword evidence="7" id="KW-1185">Reference proteome</keyword>
<sequence length="310" mass="33726">MNQLQLQQLECLLVLAEELHFGHTAARLGCSQSRVSQLVSGLESRVGARLVERTSRRVALTRFGAQFVDEVRPAYAALDMVFTNARQRAGRGTLCELRIGFHGSVYEEITLAFRRLRAEHDVAVMLSEIPLGSPFQALLDGRVDAVVVELPVHEAALSIGFRFPPQDQLLAVSAAHPLAARGEADIEQLANLDLLHRSGDAPEYWMNARVPRATPAGAPIRSSTGITTIQEGLALVAGGEHAMLLCRPLAQRTLREDVRYLSVDGLAPSQLALVWRTEHAGEQLASLAELLHDEFAADPPERLPACAAVS</sequence>
<organism evidence="6 7">
    <name type="scientific">Actinoalloteichus hymeniacidonis</name>
    <dbReference type="NCBI Taxonomy" id="340345"/>
    <lineage>
        <taxon>Bacteria</taxon>
        <taxon>Bacillati</taxon>
        <taxon>Actinomycetota</taxon>
        <taxon>Actinomycetes</taxon>
        <taxon>Pseudonocardiales</taxon>
        <taxon>Pseudonocardiaceae</taxon>
        <taxon>Actinoalloteichus</taxon>
    </lineage>
</organism>
<dbReference type="PANTHER" id="PTHR30346:SF0">
    <property type="entry name" value="HCA OPERON TRANSCRIPTIONAL ACTIVATOR HCAR"/>
    <property type="match status" value="1"/>
</dbReference>
<dbReference type="Proteomes" id="UP000095210">
    <property type="component" value="Chromosome"/>
</dbReference>
<dbReference type="SUPFAM" id="SSF46785">
    <property type="entry name" value="Winged helix' DNA-binding domain"/>
    <property type="match status" value="1"/>
</dbReference>
<dbReference type="EMBL" id="CP014859">
    <property type="protein sequence ID" value="AOS61942.1"/>
    <property type="molecule type" value="Genomic_DNA"/>
</dbReference>
<dbReference type="AlphaFoldDB" id="A0AAC9HM98"/>
<dbReference type="Gene3D" id="3.40.190.10">
    <property type="entry name" value="Periplasmic binding protein-like II"/>
    <property type="match status" value="2"/>
</dbReference>
<dbReference type="Pfam" id="PF00126">
    <property type="entry name" value="HTH_1"/>
    <property type="match status" value="1"/>
</dbReference>